<gene>
    <name evidence="1" type="ORF">S01H4_35860</name>
</gene>
<proteinExistence type="predicted"/>
<protein>
    <submittedName>
        <fullName evidence="1">Uncharacterized protein</fullName>
    </submittedName>
</protein>
<reference evidence="1" key="1">
    <citation type="journal article" date="2014" name="Front. Microbiol.">
        <title>High frequency of phylogenetically diverse reductive dehalogenase-homologous genes in deep subseafloor sedimentary metagenomes.</title>
        <authorList>
            <person name="Kawai M."/>
            <person name="Futagami T."/>
            <person name="Toyoda A."/>
            <person name="Takaki Y."/>
            <person name="Nishi S."/>
            <person name="Hori S."/>
            <person name="Arai W."/>
            <person name="Tsubouchi T."/>
            <person name="Morono Y."/>
            <person name="Uchiyama I."/>
            <person name="Ito T."/>
            <person name="Fujiyama A."/>
            <person name="Inagaki F."/>
            <person name="Takami H."/>
        </authorList>
    </citation>
    <scope>NUCLEOTIDE SEQUENCE</scope>
    <source>
        <strain evidence="1">Expedition CK06-06</strain>
    </source>
</reference>
<evidence type="ECO:0000313" key="1">
    <source>
        <dbReference type="EMBL" id="GAG81993.1"/>
    </source>
</evidence>
<dbReference type="EMBL" id="BART01019106">
    <property type="protein sequence ID" value="GAG81993.1"/>
    <property type="molecule type" value="Genomic_DNA"/>
</dbReference>
<feature type="non-terminal residue" evidence="1">
    <location>
        <position position="1"/>
    </location>
</feature>
<accession>X1BD23</accession>
<dbReference type="AlphaFoldDB" id="X1BD23"/>
<name>X1BD23_9ZZZZ</name>
<organism evidence="1">
    <name type="scientific">marine sediment metagenome</name>
    <dbReference type="NCBI Taxonomy" id="412755"/>
    <lineage>
        <taxon>unclassified sequences</taxon>
        <taxon>metagenomes</taxon>
        <taxon>ecological metagenomes</taxon>
    </lineage>
</organism>
<comment type="caution">
    <text evidence="1">The sequence shown here is derived from an EMBL/GenBank/DDBJ whole genome shotgun (WGS) entry which is preliminary data.</text>
</comment>
<sequence>TVRNIRHNSLINGMDVTGVKPQVELTVYFTYEKISADLYAKLLGIS</sequence>